<comment type="similarity">
    <text evidence="3">Belongs to the peptidase M28 family.</text>
</comment>
<dbReference type="SUPFAM" id="SSF53187">
    <property type="entry name" value="Zn-dependent exopeptidases"/>
    <property type="match status" value="1"/>
</dbReference>
<dbReference type="Proteomes" id="UP000648187">
    <property type="component" value="Unassembled WGS sequence"/>
</dbReference>
<comment type="subcellular location">
    <subcellularLocation>
        <location evidence="2">Endoplasmic reticulum membrane</location>
        <topology evidence="2">Multi-pass membrane protein</topology>
    </subcellularLocation>
</comment>
<keyword evidence="4" id="KW-0645">Protease</keyword>
<dbReference type="EMBL" id="JACKWZ010000104">
    <property type="protein sequence ID" value="KAF9415695.1"/>
    <property type="molecule type" value="Genomic_DNA"/>
</dbReference>
<sequence length="935" mass="103943">MSDPDKPEPLPRSRRLAATHNYGYTGVPTIEFEDERAEKPWQRVIGSVTKKGSHLNSPIKSVPSTLLIVVLGVYLLLGYLTQLVEDAMPSVVLDKDVSVDDSSKFSEDAALKYLTRIVGDEPRVSGTPYHLNKTKDLKAMLDEIASKAHQKVQTDWQIATGDYFHKSSSSFYNVYENASNIVALLEGESGFLSNGSLGSSILVNCHYDSVPFALGASDNAVFCAIMAESLNRLSRSKQKLKHNILFLFNGAEENGLQASHAFLQHPWARGAVAVINLDAAGMNGKPTIFQVTDPRVLEAYHRSAPQPNAQGMAEFIFSNGIIPSDTDFRIWRDFGNIQGIDIAFVKWASVYHTRNDKPELLQPGVLQGAGDMMLALLAETASMEELSNKIEPSAAVYYDYLNVFLVNYSLFASYFVDVLIALLGLTSVTYYIWIVGFRWSTVTKLLLSAFSRVIAMVVGAAVVLVFTLIMMATTVQLRYLSEPWLVVPLYWVPYLIVAVAVSQAFDAYTFKTVSVRHFTPETMRIPTSRTNYYKRGRSNKIIKYGISVHVSKVLSRRILPTRTFRINDSNRLREVLGSDVIETGLSRSLRCAQGMAATRLLVSAILLVLCCVPPLTSLRYIFSAPLFIMAFTSLASLTVLRFVPLRGWQHLLMELVLSLPSSMLTLSLALRLDAQILPVMGRSAGDKPDLTVAMINLALVILVSCTVHSQISSYDISGQLVHSTSGIVVTKHDAYSAPRVRSALSAAGYNLESRTDFSEDCEKQVFCGLPLFRTGFSRYLKDAMFLYTGPPDRFDPPASTRVANRSCAGDQCTYSFVFTGAHHNMITLWPCANVTISSWSLTSAPEPSADVLQRPVYVIYHSAATYFGDSIDFHLDVTFNVPPSLQWQPIVEVSHHSHKIYHPEQMTAEYRAILEAMPKYFNVATFLSFRNNYVF</sequence>
<dbReference type="Pfam" id="PF04389">
    <property type="entry name" value="Peptidase_M28"/>
    <property type="match status" value="1"/>
</dbReference>
<dbReference type="Gene3D" id="3.40.630.10">
    <property type="entry name" value="Zn peptidases"/>
    <property type="match status" value="1"/>
</dbReference>
<keyword evidence="7" id="KW-0378">Hydrolase</keyword>
<keyword evidence="11" id="KW-0482">Metalloprotease</keyword>
<evidence type="ECO:0000256" key="9">
    <source>
        <dbReference type="ARBA" id="ARBA00022833"/>
    </source>
</evidence>
<evidence type="ECO:0000256" key="10">
    <source>
        <dbReference type="ARBA" id="ARBA00022989"/>
    </source>
</evidence>
<keyword evidence="10 15" id="KW-1133">Transmembrane helix</keyword>
<dbReference type="GO" id="GO:0005789">
    <property type="term" value="C:endoplasmic reticulum membrane"/>
    <property type="evidence" value="ECO:0007669"/>
    <property type="project" value="UniProtKB-SubCell"/>
</dbReference>
<comment type="cofactor">
    <cofactor evidence="1">
        <name>Zn(2+)</name>
        <dbReference type="ChEBI" id="CHEBI:29105"/>
    </cofactor>
</comment>
<feature type="transmembrane region" description="Helical" evidence="15">
    <location>
        <begin position="596"/>
        <end position="615"/>
    </location>
</feature>
<evidence type="ECO:0000256" key="4">
    <source>
        <dbReference type="ARBA" id="ARBA00022670"/>
    </source>
</evidence>
<keyword evidence="5 15" id="KW-0812">Transmembrane</keyword>
<reference evidence="18" key="1">
    <citation type="submission" date="2020-08" db="EMBL/GenBank/DDBJ databases">
        <title>Spodoptera exigua strain:BAW_Kor-Di-RS1 Genome sequencing and assembly.</title>
        <authorList>
            <person name="Kim J."/>
            <person name="Nam H.Y."/>
            <person name="Kwon M."/>
            <person name="Choi J.H."/>
            <person name="Cho S.R."/>
            <person name="Kim G.-H."/>
        </authorList>
    </citation>
    <scope>NUCLEOTIDE SEQUENCE</scope>
    <source>
        <strain evidence="18">BAW_Kor-Di-RS1</strain>
        <tissue evidence="18">Whole-body</tissue>
    </source>
</reference>
<evidence type="ECO:0000256" key="12">
    <source>
        <dbReference type="ARBA" id="ARBA00023136"/>
    </source>
</evidence>
<organism evidence="18 19">
    <name type="scientific">Spodoptera exigua</name>
    <name type="common">Beet armyworm</name>
    <name type="synonym">Noctua fulgens</name>
    <dbReference type="NCBI Taxonomy" id="7107"/>
    <lineage>
        <taxon>Eukaryota</taxon>
        <taxon>Metazoa</taxon>
        <taxon>Ecdysozoa</taxon>
        <taxon>Arthropoda</taxon>
        <taxon>Hexapoda</taxon>
        <taxon>Insecta</taxon>
        <taxon>Pterygota</taxon>
        <taxon>Neoptera</taxon>
        <taxon>Endopterygota</taxon>
        <taxon>Lepidoptera</taxon>
        <taxon>Glossata</taxon>
        <taxon>Ditrysia</taxon>
        <taxon>Noctuoidea</taxon>
        <taxon>Noctuidae</taxon>
        <taxon>Amphipyrinae</taxon>
        <taxon>Spodoptera</taxon>
    </lineage>
</organism>
<feature type="transmembrane region" description="Helical" evidence="15">
    <location>
        <begin position="491"/>
        <end position="510"/>
    </location>
</feature>
<dbReference type="PANTHER" id="PTHR12147">
    <property type="entry name" value="METALLOPEPTIDASE M28 FAMILY MEMBER"/>
    <property type="match status" value="1"/>
</dbReference>
<evidence type="ECO:0000313" key="18">
    <source>
        <dbReference type="EMBL" id="KAF9415695.1"/>
    </source>
</evidence>
<keyword evidence="8" id="KW-0256">Endoplasmic reticulum</keyword>
<evidence type="ECO:0000259" key="17">
    <source>
        <dbReference type="Pfam" id="PF22248"/>
    </source>
</evidence>
<feature type="domain" description="Endoplasmic reticulum metallopeptidase 1-like C-terminal" evidence="17">
    <location>
        <begin position="707"/>
        <end position="933"/>
    </location>
</feature>
<evidence type="ECO:0000256" key="6">
    <source>
        <dbReference type="ARBA" id="ARBA00022723"/>
    </source>
</evidence>
<name>A0A835GFK1_SPOEX</name>
<keyword evidence="9" id="KW-0862">Zinc</keyword>
<protein>
    <recommendedName>
        <fullName evidence="14">FXNA-like protease</fullName>
    </recommendedName>
</protein>
<evidence type="ECO:0000256" key="13">
    <source>
        <dbReference type="ARBA" id="ARBA00023180"/>
    </source>
</evidence>
<evidence type="ECO:0000256" key="7">
    <source>
        <dbReference type="ARBA" id="ARBA00022801"/>
    </source>
</evidence>
<accession>A0A835GFK1</accession>
<evidence type="ECO:0000259" key="16">
    <source>
        <dbReference type="Pfam" id="PF04389"/>
    </source>
</evidence>
<evidence type="ECO:0000256" key="8">
    <source>
        <dbReference type="ARBA" id="ARBA00022824"/>
    </source>
</evidence>
<feature type="domain" description="Peptidase M28" evidence="16">
    <location>
        <begin position="180"/>
        <end position="376"/>
    </location>
</feature>
<dbReference type="FunFam" id="3.40.630.10:FF:000008">
    <property type="entry name" value="Endoplasmic reticulum metallopeptidase 1"/>
    <property type="match status" value="1"/>
</dbReference>
<dbReference type="AlphaFoldDB" id="A0A835GFK1"/>
<evidence type="ECO:0000313" key="19">
    <source>
        <dbReference type="Proteomes" id="UP000648187"/>
    </source>
</evidence>
<feature type="transmembrane region" description="Helical" evidence="15">
    <location>
        <begin position="411"/>
        <end position="433"/>
    </location>
</feature>
<dbReference type="GO" id="GO:0006508">
    <property type="term" value="P:proteolysis"/>
    <property type="evidence" value="ECO:0007669"/>
    <property type="project" value="UniProtKB-KW"/>
</dbReference>
<dbReference type="InterPro" id="IPR045175">
    <property type="entry name" value="M28_fam"/>
</dbReference>
<evidence type="ECO:0000256" key="1">
    <source>
        <dbReference type="ARBA" id="ARBA00001947"/>
    </source>
</evidence>
<evidence type="ECO:0000256" key="5">
    <source>
        <dbReference type="ARBA" id="ARBA00022692"/>
    </source>
</evidence>
<evidence type="ECO:0000256" key="14">
    <source>
        <dbReference type="ARBA" id="ARBA00078796"/>
    </source>
</evidence>
<dbReference type="GO" id="GO:0008235">
    <property type="term" value="F:metalloexopeptidase activity"/>
    <property type="evidence" value="ECO:0007669"/>
    <property type="project" value="InterPro"/>
</dbReference>
<dbReference type="InterPro" id="IPR053973">
    <property type="entry name" value="ERMP1-like_C"/>
</dbReference>
<dbReference type="InterPro" id="IPR048024">
    <property type="entry name" value="Fxna-like_M28_dom"/>
</dbReference>
<dbReference type="Pfam" id="PF22248">
    <property type="entry name" value="ERMP1_C"/>
    <property type="match status" value="1"/>
</dbReference>
<keyword evidence="6" id="KW-0479">Metal-binding</keyword>
<dbReference type="PANTHER" id="PTHR12147:SF22">
    <property type="entry name" value="ENDOPLASMIC RETICULUM METALLOPEPTIDASE 1"/>
    <property type="match status" value="1"/>
</dbReference>
<comment type="caution">
    <text evidence="18">The sequence shown here is derived from an EMBL/GenBank/DDBJ whole genome shotgun (WGS) entry which is preliminary data.</text>
</comment>
<dbReference type="InterPro" id="IPR007484">
    <property type="entry name" value="Peptidase_M28"/>
</dbReference>
<keyword evidence="13" id="KW-0325">Glycoprotein</keyword>
<keyword evidence="12 15" id="KW-0472">Membrane</keyword>
<proteinExistence type="inferred from homology"/>
<keyword evidence="19" id="KW-1185">Reference proteome</keyword>
<evidence type="ECO:0000256" key="15">
    <source>
        <dbReference type="SAM" id="Phobius"/>
    </source>
</evidence>
<dbReference type="CDD" id="cd03875">
    <property type="entry name" value="M28_Fxna_like"/>
    <property type="match status" value="1"/>
</dbReference>
<evidence type="ECO:0000256" key="2">
    <source>
        <dbReference type="ARBA" id="ARBA00004477"/>
    </source>
</evidence>
<gene>
    <name evidence="18" type="ORF">HW555_006729</name>
</gene>
<dbReference type="GO" id="GO:0046872">
    <property type="term" value="F:metal ion binding"/>
    <property type="evidence" value="ECO:0007669"/>
    <property type="project" value="UniProtKB-KW"/>
</dbReference>
<evidence type="ECO:0000256" key="11">
    <source>
        <dbReference type="ARBA" id="ARBA00023049"/>
    </source>
</evidence>
<feature type="transmembrane region" description="Helical" evidence="15">
    <location>
        <begin position="445"/>
        <end position="471"/>
    </location>
</feature>
<evidence type="ECO:0000256" key="3">
    <source>
        <dbReference type="ARBA" id="ARBA00010918"/>
    </source>
</evidence>